<feature type="region of interest" description="Disordered" evidence="2">
    <location>
        <begin position="193"/>
        <end position="278"/>
    </location>
</feature>
<keyword evidence="3" id="KW-0131">Cell cycle</keyword>
<dbReference type="GO" id="GO:0051301">
    <property type="term" value="P:cell division"/>
    <property type="evidence" value="ECO:0007669"/>
    <property type="project" value="UniProtKB-KW"/>
</dbReference>
<dbReference type="InterPro" id="IPR027417">
    <property type="entry name" value="P-loop_NTPase"/>
</dbReference>
<dbReference type="PANTHER" id="PTHR35369">
    <property type="entry name" value="BLR3025 PROTEIN-RELATED"/>
    <property type="match status" value="1"/>
</dbReference>
<reference evidence="3 4" key="1">
    <citation type="submission" date="2017-02" db="EMBL/GenBank/DDBJ databases">
        <authorList>
            <person name="Peterson S.W."/>
        </authorList>
    </citation>
    <scope>NUCLEOTIDE SEQUENCE [LARGE SCALE GENOMIC DNA]</scope>
    <source>
        <strain evidence="3 4">DSM 21749</strain>
    </source>
</reference>
<evidence type="ECO:0000256" key="1">
    <source>
        <dbReference type="ARBA" id="ARBA00022763"/>
    </source>
</evidence>
<feature type="region of interest" description="Disordered" evidence="2">
    <location>
        <begin position="18"/>
        <end position="38"/>
    </location>
</feature>
<feature type="compositionally biased region" description="Polar residues" evidence="2">
    <location>
        <begin position="206"/>
        <end position="223"/>
    </location>
</feature>
<dbReference type="Gene3D" id="3.40.50.300">
    <property type="entry name" value="P-loop containing nucleotide triphosphate hydrolases"/>
    <property type="match status" value="1"/>
</dbReference>
<keyword evidence="4" id="KW-1185">Reference proteome</keyword>
<sequence length="278" mass="29875">MGAVVALESLLESRRIWRGQPAPRPPSRQPTGHALLDEALPDGGWPEHALSELLLPADGIGELRLLWPTLARLSEADGMIALVAPPYLPFAQAWANAGIQLNRLQVIRTDSRNALWATEQCLRSAACSAVLCWPQGADDKAMRRLQVAAETGQCLGFAMRPMKAAINPSPVALRIAIDAQPAQLRVLKCRGGNPPPRPIPFPSAIGQPSATAVSSDRSPSTIGQRVDGGHSAEKPAMDGRRPASGQEVLMKGRSTMPTVHPLRVETSHVPRRQPEQAQ</sequence>
<dbReference type="EMBL" id="FUXP01000001">
    <property type="protein sequence ID" value="SJZ67861.1"/>
    <property type="molecule type" value="Genomic_DNA"/>
</dbReference>
<accession>A0A1T4MLV4</accession>
<dbReference type="OrthoDB" id="9811176at2"/>
<organism evidence="3 4">
    <name type="scientific">Lysobacter spongiicola DSM 21749</name>
    <dbReference type="NCBI Taxonomy" id="1122188"/>
    <lineage>
        <taxon>Bacteria</taxon>
        <taxon>Pseudomonadati</taxon>
        <taxon>Pseudomonadota</taxon>
        <taxon>Gammaproteobacteria</taxon>
        <taxon>Lysobacterales</taxon>
        <taxon>Lysobacteraceae</taxon>
        <taxon>Novilysobacter</taxon>
    </lineage>
</organism>
<dbReference type="InterPro" id="IPR050356">
    <property type="entry name" value="SulA_CellDiv_inhibitor"/>
</dbReference>
<proteinExistence type="predicted"/>
<dbReference type="NCBIfam" id="NF033429">
    <property type="entry name" value="ImuA_translesion"/>
    <property type="match status" value="1"/>
</dbReference>
<feature type="compositionally biased region" description="Basic and acidic residues" evidence="2">
    <location>
        <begin position="227"/>
        <end position="241"/>
    </location>
</feature>
<dbReference type="GO" id="GO:0006281">
    <property type="term" value="P:DNA repair"/>
    <property type="evidence" value="ECO:0007669"/>
    <property type="project" value="TreeGrafter"/>
</dbReference>
<gene>
    <name evidence="3" type="ORF">SAMN02745674_00482</name>
</gene>
<name>A0A1T4MLV4_9GAMM</name>
<evidence type="ECO:0000256" key="2">
    <source>
        <dbReference type="SAM" id="MobiDB-lite"/>
    </source>
</evidence>
<keyword evidence="3" id="KW-0132">Cell division</keyword>
<dbReference type="Proteomes" id="UP000190061">
    <property type="component" value="Unassembled WGS sequence"/>
</dbReference>
<dbReference type="STRING" id="1122188.SAMN02745674_00482"/>
<keyword evidence="1" id="KW-0227">DNA damage</keyword>
<evidence type="ECO:0000313" key="4">
    <source>
        <dbReference type="Proteomes" id="UP000190061"/>
    </source>
</evidence>
<evidence type="ECO:0000313" key="3">
    <source>
        <dbReference type="EMBL" id="SJZ67861.1"/>
    </source>
</evidence>
<dbReference type="AlphaFoldDB" id="A0A1T4MLV4"/>
<dbReference type="InterPro" id="IPR047610">
    <property type="entry name" value="ImuA_translesion"/>
</dbReference>
<dbReference type="SUPFAM" id="SSF52540">
    <property type="entry name" value="P-loop containing nucleoside triphosphate hydrolases"/>
    <property type="match status" value="1"/>
</dbReference>
<feature type="compositionally biased region" description="Basic and acidic residues" evidence="2">
    <location>
        <begin position="262"/>
        <end position="278"/>
    </location>
</feature>
<dbReference type="PANTHER" id="PTHR35369:SF3">
    <property type="entry name" value="TRANSLESION DNA SYNTHESIS-ASSOCIATED PROTEIN IMUA"/>
    <property type="match status" value="1"/>
</dbReference>
<protein>
    <submittedName>
        <fullName evidence="3">Cell division inhibitor SulA, prevents FtsZ ring assembly</fullName>
    </submittedName>
</protein>